<keyword evidence="6" id="KW-0479">Metal-binding</keyword>
<organism evidence="14 15">
    <name type="scientific">Methylohalomonas lacus</name>
    <dbReference type="NCBI Taxonomy" id="398773"/>
    <lineage>
        <taxon>Bacteria</taxon>
        <taxon>Pseudomonadati</taxon>
        <taxon>Pseudomonadota</taxon>
        <taxon>Gammaproteobacteria</taxon>
        <taxon>Methylohalomonadales</taxon>
        <taxon>Methylohalomonadaceae</taxon>
        <taxon>Methylohalomonas</taxon>
    </lineage>
</organism>
<evidence type="ECO:0000256" key="2">
    <source>
        <dbReference type="ARBA" id="ARBA00004141"/>
    </source>
</evidence>
<dbReference type="Pfam" id="PF12483">
    <property type="entry name" value="GIDE"/>
    <property type="match status" value="1"/>
</dbReference>
<evidence type="ECO:0000256" key="8">
    <source>
        <dbReference type="ARBA" id="ARBA00022786"/>
    </source>
</evidence>
<evidence type="ECO:0000256" key="7">
    <source>
        <dbReference type="ARBA" id="ARBA00022771"/>
    </source>
</evidence>
<keyword evidence="8" id="KW-0833">Ubl conjugation pathway</keyword>
<dbReference type="InterPro" id="IPR022170">
    <property type="entry name" value="MUL1-like"/>
</dbReference>
<proteinExistence type="predicted"/>
<feature type="transmembrane region" description="Helical" evidence="12">
    <location>
        <begin position="15"/>
        <end position="35"/>
    </location>
</feature>
<evidence type="ECO:0000313" key="15">
    <source>
        <dbReference type="Proteomes" id="UP001204445"/>
    </source>
</evidence>
<feature type="transmembrane region" description="Helical" evidence="12">
    <location>
        <begin position="282"/>
        <end position="300"/>
    </location>
</feature>
<evidence type="ECO:0000313" key="14">
    <source>
        <dbReference type="EMBL" id="MCS3902061.1"/>
    </source>
</evidence>
<dbReference type="GO" id="GO:0008270">
    <property type="term" value="F:zinc ion binding"/>
    <property type="evidence" value="ECO:0007669"/>
    <property type="project" value="UniProtKB-KW"/>
</dbReference>
<dbReference type="RefSeq" id="WP_259053338.1">
    <property type="nucleotide sequence ID" value="NZ_JANUCT010000001.1"/>
</dbReference>
<dbReference type="EC" id="2.3.2.27" evidence="3"/>
<dbReference type="EMBL" id="JANUCT010000001">
    <property type="protein sequence ID" value="MCS3902061.1"/>
    <property type="molecule type" value="Genomic_DNA"/>
</dbReference>
<evidence type="ECO:0000256" key="1">
    <source>
        <dbReference type="ARBA" id="ARBA00000900"/>
    </source>
</evidence>
<keyword evidence="9" id="KW-0862">Zinc</keyword>
<comment type="subcellular location">
    <subcellularLocation>
        <location evidence="2">Membrane</location>
        <topology evidence="2">Multi-pass membrane protein</topology>
    </subcellularLocation>
</comment>
<accession>A0AAE3HGV0</accession>
<keyword evidence="11 12" id="KW-0472">Membrane</keyword>
<comment type="caution">
    <text evidence="14">The sequence shown here is derived from an EMBL/GenBank/DDBJ whole genome shotgun (WGS) entry which is preliminary data.</text>
</comment>
<evidence type="ECO:0000259" key="13">
    <source>
        <dbReference type="Pfam" id="PF12483"/>
    </source>
</evidence>
<evidence type="ECO:0000256" key="6">
    <source>
        <dbReference type="ARBA" id="ARBA00022723"/>
    </source>
</evidence>
<evidence type="ECO:0000256" key="12">
    <source>
        <dbReference type="SAM" id="Phobius"/>
    </source>
</evidence>
<evidence type="ECO:0000256" key="11">
    <source>
        <dbReference type="ARBA" id="ARBA00023136"/>
    </source>
</evidence>
<dbReference type="GO" id="GO:0016567">
    <property type="term" value="P:protein ubiquitination"/>
    <property type="evidence" value="ECO:0007669"/>
    <property type="project" value="InterPro"/>
</dbReference>
<keyword evidence="4" id="KW-0808">Transferase</keyword>
<sequence>MDFSAWIRHAETDDFWLLAALAVAACGFGLFRGFIHLLRKRMVEDVPTSKIRSAAQGYVELEGRCELMDGPPIIAPLSGLHCTWYQYAIHERRGSGKNRRWVTLESGTSDDLFLLVDSTGECVIDPDGARVTPRQRQKWYGPNRDSRPRTTGSRWFLLGGRFRFTESLLKPGEPLYAIGLFETTGGAGGSDTQTMLKSLLREWKADTQMLVERFDRNNDGEICLAEWEAVRAAAWAEVVAQHTGLQNATPVHTLTDTHDARRPYLLSALPQSDLVRRLQRRLFGYFILALAGGALASFLITTRLAG</sequence>
<keyword evidence="10 12" id="KW-1133">Transmembrane helix</keyword>
<feature type="domain" description="E3 Ubiquitin ligase MUL1-like" evidence="13">
    <location>
        <begin position="90"/>
        <end position="184"/>
    </location>
</feature>
<dbReference type="GO" id="GO:0016020">
    <property type="term" value="C:membrane"/>
    <property type="evidence" value="ECO:0007669"/>
    <property type="project" value="UniProtKB-SubCell"/>
</dbReference>
<evidence type="ECO:0000256" key="3">
    <source>
        <dbReference type="ARBA" id="ARBA00012483"/>
    </source>
</evidence>
<gene>
    <name evidence="14" type="ORF">J2T55_000053</name>
</gene>
<dbReference type="AlphaFoldDB" id="A0AAE3HGV0"/>
<keyword evidence="15" id="KW-1185">Reference proteome</keyword>
<evidence type="ECO:0000256" key="10">
    <source>
        <dbReference type="ARBA" id="ARBA00022989"/>
    </source>
</evidence>
<dbReference type="PROSITE" id="PS00018">
    <property type="entry name" value="EF_HAND_1"/>
    <property type="match status" value="1"/>
</dbReference>
<evidence type="ECO:0000256" key="5">
    <source>
        <dbReference type="ARBA" id="ARBA00022692"/>
    </source>
</evidence>
<dbReference type="InterPro" id="IPR018247">
    <property type="entry name" value="EF_Hand_1_Ca_BS"/>
</dbReference>
<reference evidence="14" key="1">
    <citation type="submission" date="2022-08" db="EMBL/GenBank/DDBJ databases">
        <title>Genomic Encyclopedia of Type Strains, Phase III (KMG-III): the genomes of soil and plant-associated and newly described type strains.</title>
        <authorList>
            <person name="Whitman W."/>
        </authorList>
    </citation>
    <scope>NUCLEOTIDE SEQUENCE</scope>
    <source>
        <strain evidence="14">HMT 1</strain>
    </source>
</reference>
<keyword evidence="5 12" id="KW-0812">Transmembrane</keyword>
<dbReference type="GO" id="GO:0061630">
    <property type="term" value="F:ubiquitin protein ligase activity"/>
    <property type="evidence" value="ECO:0007669"/>
    <property type="project" value="UniProtKB-EC"/>
</dbReference>
<dbReference type="Proteomes" id="UP001204445">
    <property type="component" value="Unassembled WGS sequence"/>
</dbReference>
<evidence type="ECO:0000256" key="4">
    <source>
        <dbReference type="ARBA" id="ARBA00022679"/>
    </source>
</evidence>
<name>A0AAE3HGV0_9GAMM</name>
<protein>
    <recommendedName>
        <fullName evidence="3">RING-type E3 ubiquitin transferase</fullName>
        <ecNumber evidence="3">2.3.2.27</ecNumber>
    </recommendedName>
</protein>
<keyword evidence="7" id="KW-0863">Zinc-finger</keyword>
<comment type="catalytic activity">
    <reaction evidence="1">
        <text>S-ubiquitinyl-[E2 ubiquitin-conjugating enzyme]-L-cysteine + [acceptor protein]-L-lysine = [E2 ubiquitin-conjugating enzyme]-L-cysteine + N(6)-ubiquitinyl-[acceptor protein]-L-lysine.</text>
        <dbReference type="EC" id="2.3.2.27"/>
    </reaction>
</comment>
<evidence type="ECO:0000256" key="9">
    <source>
        <dbReference type="ARBA" id="ARBA00022833"/>
    </source>
</evidence>